<dbReference type="Proteomes" id="UP000000851">
    <property type="component" value="Chromosome"/>
</dbReference>
<organism evidence="2 3">
    <name type="scientific">Catenulispora acidiphila (strain DSM 44928 / JCM 14897 / NBRC 102108 / NRRL B-24433 / ID139908)</name>
    <dbReference type="NCBI Taxonomy" id="479433"/>
    <lineage>
        <taxon>Bacteria</taxon>
        <taxon>Bacillati</taxon>
        <taxon>Actinomycetota</taxon>
        <taxon>Actinomycetes</taxon>
        <taxon>Catenulisporales</taxon>
        <taxon>Catenulisporaceae</taxon>
        <taxon>Catenulispora</taxon>
    </lineage>
</organism>
<dbReference type="GO" id="GO:0016829">
    <property type="term" value="F:lyase activity"/>
    <property type="evidence" value="ECO:0007669"/>
    <property type="project" value="UniProtKB-KW"/>
</dbReference>
<dbReference type="Pfam" id="PF00652">
    <property type="entry name" value="Ricin_B_lectin"/>
    <property type="match status" value="1"/>
</dbReference>
<dbReference type="InParanoid" id="C7QB25"/>
<evidence type="ECO:0000313" key="2">
    <source>
        <dbReference type="EMBL" id="ACU76316.1"/>
    </source>
</evidence>
<dbReference type="InterPro" id="IPR000772">
    <property type="entry name" value="Ricin_B_lectin"/>
</dbReference>
<proteinExistence type="predicted"/>
<dbReference type="InterPro" id="IPR013320">
    <property type="entry name" value="ConA-like_dom_sf"/>
</dbReference>
<dbReference type="RefSeq" id="WP_015796041.1">
    <property type="nucleotide sequence ID" value="NC_013131.1"/>
</dbReference>
<feature type="domain" description="Ricin B lectin" evidence="1">
    <location>
        <begin position="49"/>
        <end position="176"/>
    </location>
</feature>
<dbReference type="eggNOG" id="COG5297">
    <property type="taxonomic scope" value="Bacteria"/>
</dbReference>
<dbReference type="EMBL" id="CP001700">
    <property type="protein sequence ID" value="ACU76316.1"/>
    <property type="molecule type" value="Genomic_DNA"/>
</dbReference>
<dbReference type="Gene3D" id="2.80.10.50">
    <property type="match status" value="1"/>
</dbReference>
<keyword evidence="3" id="KW-1185">Reference proteome</keyword>
<gene>
    <name evidence="2" type="ordered locus">Caci_7491</name>
</gene>
<dbReference type="PROSITE" id="PS50231">
    <property type="entry name" value="RICIN_B_LECTIN"/>
    <property type="match status" value="1"/>
</dbReference>
<dbReference type="InterPro" id="IPR014895">
    <property type="entry name" value="Alginate_lyase_2"/>
</dbReference>
<dbReference type="CDD" id="cd23451">
    <property type="entry name" value="beta-trefoil_Ricin_laminarinase"/>
    <property type="match status" value="1"/>
</dbReference>
<dbReference type="KEGG" id="cai:Caci_7491"/>
<accession>C7QB25</accession>
<dbReference type="Gene3D" id="2.60.120.200">
    <property type="match status" value="1"/>
</dbReference>
<name>C7QB25_CATAD</name>
<dbReference type="Pfam" id="PF08787">
    <property type="entry name" value="Alginate_lyase2"/>
    <property type="match status" value="1"/>
</dbReference>
<sequence precursor="true">MPTPTPTASPRMLRKPRRRSARSFAAAFGSVALTVAGTSLMLAPVASAGNATGQVTGYQGLCLDDRGGLTANLNPVQVYSCNGTTAQQWTVNSTGNTLQVLGKCLDVHSAGTANGTTVDLYDCNGSGAQVWVPQSNGELLNPNSGKCLDDTGHGGSGTQAQIWSCTGSTNQQWTLPTGSGGGTGPGGLNPGVAPGGNFDLSLWELQLPTGSAGSPTTILPAQLEGANGYQSQYFYTDSTDGAMTFWDPENGVTTPNSNYSRSEFREMTSSGAAANWFAAGTTNTLSATLKVTQVPDHVCVGQIHLGSGGSTKPLLELFYYASGDIKMAIEQTPAGGNEVLYDVGTVPVGTQFSYVIGLSGSTISLSLNGGAARTWTASSTFNGYGMYFKAGDYDQSSGSSSSVGARVGFYALSIHHS</sequence>
<protein>
    <submittedName>
        <fullName evidence="2">Alginate lyase 2</fullName>
    </submittedName>
</protein>
<dbReference type="SUPFAM" id="SSF50370">
    <property type="entry name" value="Ricin B-like lectins"/>
    <property type="match status" value="1"/>
</dbReference>
<evidence type="ECO:0000259" key="1">
    <source>
        <dbReference type="SMART" id="SM00458"/>
    </source>
</evidence>
<dbReference type="HOGENOM" id="CLU_691930_0_0_11"/>
<dbReference type="InterPro" id="IPR035992">
    <property type="entry name" value="Ricin_B-like_lectins"/>
</dbReference>
<dbReference type="SMART" id="SM00458">
    <property type="entry name" value="RICIN"/>
    <property type="match status" value="1"/>
</dbReference>
<dbReference type="CAZy" id="CBM13">
    <property type="family name" value="Carbohydrate-Binding Module Family 13"/>
</dbReference>
<dbReference type="CAZy" id="PL7">
    <property type="family name" value="Polysaccharide Lyase Family 7"/>
</dbReference>
<dbReference type="SUPFAM" id="SSF49899">
    <property type="entry name" value="Concanavalin A-like lectins/glucanases"/>
    <property type="match status" value="1"/>
</dbReference>
<reference evidence="2 3" key="1">
    <citation type="journal article" date="2009" name="Stand. Genomic Sci.">
        <title>Complete genome sequence of Catenulispora acidiphila type strain (ID 139908).</title>
        <authorList>
            <person name="Copeland A."/>
            <person name="Lapidus A."/>
            <person name="Glavina Del Rio T."/>
            <person name="Nolan M."/>
            <person name="Lucas S."/>
            <person name="Chen F."/>
            <person name="Tice H."/>
            <person name="Cheng J.F."/>
            <person name="Bruce D."/>
            <person name="Goodwin L."/>
            <person name="Pitluck S."/>
            <person name="Mikhailova N."/>
            <person name="Pati A."/>
            <person name="Ivanova N."/>
            <person name="Mavromatis K."/>
            <person name="Chen A."/>
            <person name="Palaniappan K."/>
            <person name="Chain P."/>
            <person name="Land M."/>
            <person name="Hauser L."/>
            <person name="Chang Y.J."/>
            <person name="Jeffries C.D."/>
            <person name="Chertkov O."/>
            <person name="Brettin T."/>
            <person name="Detter J.C."/>
            <person name="Han C."/>
            <person name="Ali Z."/>
            <person name="Tindall B.J."/>
            <person name="Goker M."/>
            <person name="Bristow J."/>
            <person name="Eisen J.A."/>
            <person name="Markowitz V."/>
            <person name="Hugenholtz P."/>
            <person name="Kyrpides N.C."/>
            <person name="Klenk H.P."/>
        </authorList>
    </citation>
    <scope>NUCLEOTIDE SEQUENCE [LARGE SCALE GENOMIC DNA]</scope>
    <source>
        <strain evidence="3">DSM 44928 / JCM 14897 / NBRC 102108 / NRRL B-24433 / ID139908</strain>
    </source>
</reference>
<dbReference type="STRING" id="479433.Caci_7491"/>
<keyword evidence="2" id="KW-0456">Lyase</keyword>
<evidence type="ECO:0000313" key="3">
    <source>
        <dbReference type="Proteomes" id="UP000000851"/>
    </source>
</evidence>
<dbReference type="AlphaFoldDB" id="C7QB25"/>